<evidence type="ECO:0000256" key="1">
    <source>
        <dbReference type="ARBA" id="ARBA00010928"/>
    </source>
</evidence>
<dbReference type="InterPro" id="IPR050984">
    <property type="entry name" value="Gfo/Idh/MocA_domain"/>
</dbReference>
<sequence length="326" mass="36206">MTSYRWATLGCGVIGNELAQAMQQLGGNLYGVGNRTHAKAVSFAEKYGISKVYDKPEDIFSDPDVDIVYLSTPHNTHIQYLIPALEAGKHVLCEKSITLNSDELARARKVAEEKGVVLAEAMTLYHMPVYKKLADLVNSGALGKLRFVQMNFGSYKEYDMKNRFFNRSLAGGALLDIGVYALSFVRYFMTAQPDQIASQVLQAPTGVDEQAGILLQNKEGEMATLALSLHAKQPKRGMAAFDKGYIEIYDYPRADTATITYTEDGRKEVIQEGSTAKALQYEILDMEQAVANGGKGMCQEYTKDVMDLMTTIRKQWGLTYPEEEQA</sequence>
<dbReference type="PANTHER" id="PTHR22604:SF105">
    <property type="entry name" value="TRANS-1,2-DIHYDROBENZENE-1,2-DIOL DEHYDROGENASE"/>
    <property type="match status" value="1"/>
</dbReference>
<comment type="similarity">
    <text evidence="1">Belongs to the Gfo/Idh/MocA family.</text>
</comment>
<dbReference type="Gene3D" id="3.30.360.10">
    <property type="entry name" value="Dihydrodipicolinate Reductase, domain 2"/>
    <property type="match status" value="1"/>
</dbReference>
<keyword evidence="6" id="KW-1185">Reference proteome</keyword>
<feature type="domain" description="Gfo/Idh/MocA-like oxidoreductase N-terminal" evidence="3">
    <location>
        <begin position="5"/>
        <end position="119"/>
    </location>
</feature>
<dbReference type="InterPro" id="IPR055170">
    <property type="entry name" value="GFO_IDH_MocA-like_dom"/>
</dbReference>
<evidence type="ECO:0000259" key="4">
    <source>
        <dbReference type="Pfam" id="PF22725"/>
    </source>
</evidence>
<dbReference type="Gene3D" id="3.40.50.720">
    <property type="entry name" value="NAD(P)-binding Rossmann-like Domain"/>
    <property type="match status" value="1"/>
</dbReference>
<dbReference type="Pfam" id="PF01408">
    <property type="entry name" value="GFO_IDH_MocA"/>
    <property type="match status" value="1"/>
</dbReference>
<evidence type="ECO:0000313" key="6">
    <source>
        <dbReference type="Proteomes" id="UP001206692"/>
    </source>
</evidence>
<protein>
    <submittedName>
        <fullName evidence="5">Gfo/Idh/MocA family oxidoreductase</fullName>
    </submittedName>
</protein>
<evidence type="ECO:0000256" key="2">
    <source>
        <dbReference type="ARBA" id="ARBA00023002"/>
    </source>
</evidence>
<evidence type="ECO:0000313" key="5">
    <source>
        <dbReference type="EMBL" id="MCQ5342740.1"/>
    </source>
</evidence>
<dbReference type="EMBL" id="JANGEW010000011">
    <property type="protein sequence ID" value="MCQ5342740.1"/>
    <property type="molecule type" value="Genomic_DNA"/>
</dbReference>
<dbReference type="Proteomes" id="UP001206692">
    <property type="component" value="Unassembled WGS sequence"/>
</dbReference>
<dbReference type="InterPro" id="IPR000683">
    <property type="entry name" value="Gfo/Idh/MocA-like_OxRdtase_N"/>
</dbReference>
<proteinExistence type="inferred from homology"/>
<feature type="domain" description="GFO/IDH/MocA-like oxidoreductase" evidence="4">
    <location>
        <begin position="130"/>
        <end position="239"/>
    </location>
</feature>
<name>A0ABT1STY6_9FIRM</name>
<dbReference type="SUPFAM" id="SSF55347">
    <property type="entry name" value="Glyceraldehyde-3-phosphate dehydrogenase-like, C-terminal domain"/>
    <property type="match status" value="1"/>
</dbReference>
<accession>A0ABT1STY6</accession>
<dbReference type="PANTHER" id="PTHR22604">
    <property type="entry name" value="OXIDOREDUCTASES"/>
    <property type="match status" value="1"/>
</dbReference>
<keyword evidence="2" id="KW-0560">Oxidoreductase</keyword>
<dbReference type="InterPro" id="IPR036291">
    <property type="entry name" value="NAD(P)-bd_dom_sf"/>
</dbReference>
<gene>
    <name evidence="5" type="ORF">NE675_06795</name>
</gene>
<evidence type="ECO:0000259" key="3">
    <source>
        <dbReference type="Pfam" id="PF01408"/>
    </source>
</evidence>
<dbReference type="RefSeq" id="WP_062412069.1">
    <property type="nucleotide sequence ID" value="NZ_JAJCIO010000010.1"/>
</dbReference>
<organism evidence="5 6">
    <name type="scientific">Megasphaera massiliensis</name>
    <dbReference type="NCBI Taxonomy" id="1232428"/>
    <lineage>
        <taxon>Bacteria</taxon>
        <taxon>Bacillati</taxon>
        <taxon>Bacillota</taxon>
        <taxon>Negativicutes</taxon>
        <taxon>Veillonellales</taxon>
        <taxon>Veillonellaceae</taxon>
        <taxon>Megasphaera</taxon>
    </lineage>
</organism>
<dbReference type="SUPFAM" id="SSF51735">
    <property type="entry name" value="NAD(P)-binding Rossmann-fold domains"/>
    <property type="match status" value="1"/>
</dbReference>
<comment type="caution">
    <text evidence="5">The sequence shown here is derived from an EMBL/GenBank/DDBJ whole genome shotgun (WGS) entry which is preliminary data.</text>
</comment>
<reference evidence="5 6" key="1">
    <citation type="submission" date="2022-06" db="EMBL/GenBank/DDBJ databases">
        <title>Isolation of gut microbiota from human fecal samples.</title>
        <authorList>
            <person name="Pamer E.G."/>
            <person name="Barat B."/>
            <person name="Waligurski E."/>
            <person name="Medina S."/>
            <person name="Paddock L."/>
            <person name="Mostad J."/>
        </authorList>
    </citation>
    <scope>NUCLEOTIDE SEQUENCE [LARGE SCALE GENOMIC DNA]</scope>
    <source>
        <strain evidence="5 6">DFI.1.1</strain>
    </source>
</reference>
<dbReference type="Pfam" id="PF22725">
    <property type="entry name" value="GFO_IDH_MocA_C3"/>
    <property type="match status" value="1"/>
</dbReference>